<keyword evidence="7" id="KW-0732">Signal</keyword>
<keyword evidence="2" id="KW-0645">Protease</keyword>
<proteinExistence type="inferred from homology"/>
<evidence type="ECO:0000256" key="1">
    <source>
        <dbReference type="ARBA" id="ARBA00011073"/>
    </source>
</evidence>
<gene>
    <name evidence="9" type="ORF">GCM10009539_26120</name>
</gene>
<feature type="transmembrane region" description="Helical" evidence="6">
    <location>
        <begin position="343"/>
        <end position="368"/>
    </location>
</feature>
<keyword evidence="10" id="KW-1185">Reference proteome</keyword>
<dbReference type="InterPro" id="IPR015500">
    <property type="entry name" value="Peptidase_S8_subtilisin-rel"/>
</dbReference>
<evidence type="ECO:0000259" key="8">
    <source>
        <dbReference type="Pfam" id="PF00082"/>
    </source>
</evidence>
<dbReference type="Gene3D" id="3.40.50.200">
    <property type="entry name" value="Peptidase S8/S53 domain"/>
    <property type="match status" value="1"/>
</dbReference>
<feature type="chain" id="PRO_5045979380" description="Peptidase S8/S53 domain-containing protein" evidence="7">
    <location>
        <begin position="21"/>
        <end position="380"/>
    </location>
</feature>
<dbReference type="PANTHER" id="PTHR43806:SF11">
    <property type="entry name" value="CEREVISIN-RELATED"/>
    <property type="match status" value="1"/>
</dbReference>
<dbReference type="InterPro" id="IPR036852">
    <property type="entry name" value="Peptidase_S8/S53_dom_sf"/>
</dbReference>
<keyword evidence="6" id="KW-0812">Transmembrane</keyword>
<evidence type="ECO:0000256" key="7">
    <source>
        <dbReference type="SAM" id="SignalP"/>
    </source>
</evidence>
<name>A0ABN0U5P5_9ACTN</name>
<dbReference type="PANTHER" id="PTHR43806">
    <property type="entry name" value="PEPTIDASE S8"/>
    <property type="match status" value="1"/>
</dbReference>
<keyword evidence="4" id="KW-0720">Serine protease</keyword>
<dbReference type="Proteomes" id="UP001500967">
    <property type="component" value="Unassembled WGS sequence"/>
</dbReference>
<organism evidence="9 10">
    <name type="scientific">Cryptosporangium japonicum</name>
    <dbReference type="NCBI Taxonomy" id="80872"/>
    <lineage>
        <taxon>Bacteria</taxon>
        <taxon>Bacillati</taxon>
        <taxon>Actinomycetota</taxon>
        <taxon>Actinomycetes</taxon>
        <taxon>Cryptosporangiales</taxon>
        <taxon>Cryptosporangiaceae</taxon>
        <taxon>Cryptosporangium</taxon>
    </lineage>
</organism>
<dbReference type="SUPFAM" id="SSF52743">
    <property type="entry name" value="Subtilisin-like"/>
    <property type="match status" value="1"/>
</dbReference>
<dbReference type="InterPro" id="IPR050131">
    <property type="entry name" value="Peptidase_S8_subtilisin-like"/>
</dbReference>
<protein>
    <recommendedName>
        <fullName evidence="8">Peptidase S8/S53 domain-containing protein</fullName>
    </recommendedName>
</protein>
<feature type="domain" description="Peptidase S8/S53" evidence="8">
    <location>
        <begin position="61"/>
        <end position="303"/>
    </location>
</feature>
<comment type="caution">
    <text evidence="5">Lacks conserved residue(s) required for the propagation of feature annotation.</text>
</comment>
<dbReference type="PRINTS" id="PR00723">
    <property type="entry name" value="SUBTILISIN"/>
</dbReference>
<accession>A0ABN0U5P5</accession>
<dbReference type="Pfam" id="PF00082">
    <property type="entry name" value="Peptidase_S8"/>
    <property type="match status" value="1"/>
</dbReference>
<feature type="signal peptide" evidence="7">
    <location>
        <begin position="1"/>
        <end position="20"/>
    </location>
</feature>
<evidence type="ECO:0000256" key="5">
    <source>
        <dbReference type="PROSITE-ProRule" id="PRU01240"/>
    </source>
</evidence>
<comment type="similarity">
    <text evidence="1 5">Belongs to the peptidase S8 family.</text>
</comment>
<comment type="caution">
    <text evidence="9">The sequence shown here is derived from an EMBL/GenBank/DDBJ whole genome shotgun (WGS) entry which is preliminary data.</text>
</comment>
<dbReference type="PROSITE" id="PS51892">
    <property type="entry name" value="SUBTILASE"/>
    <property type="match status" value="1"/>
</dbReference>
<evidence type="ECO:0000256" key="2">
    <source>
        <dbReference type="ARBA" id="ARBA00022670"/>
    </source>
</evidence>
<reference evidence="9 10" key="1">
    <citation type="journal article" date="2019" name="Int. J. Syst. Evol. Microbiol.">
        <title>The Global Catalogue of Microorganisms (GCM) 10K type strain sequencing project: providing services to taxonomists for standard genome sequencing and annotation.</title>
        <authorList>
            <consortium name="The Broad Institute Genomics Platform"/>
            <consortium name="The Broad Institute Genome Sequencing Center for Infectious Disease"/>
            <person name="Wu L."/>
            <person name="Ma J."/>
        </authorList>
    </citation>
    <scope>NUCLEOTIDE SEQUENCE [LARGE SCALE GENOMIC DNA]</scope>
    <source>
        <strain evidence="9 10">JCM 10425</strain>
    </source>
</reference>
<keyword evidence="6" id="KW-1133">Transmembrane helix</keyword>
<evidence type="ECO:0000256" key="4">
    <source>
        <dbReference type="ARBA" id="ARBA00022825"/>
    </source>
</evidence>
<dbReference type="EMBL" id="BAAAGX010000010">
    <property type="protein sequence ID" value="GAA0239606.1"/>
    <property type="molecule type" value="Genomic_DNA"/>
</dbReference>
<evidence type="ECO:0000256" key="6">
    <source>
        <dbReference type="SAM" id="Phobius"/>
    </source>
</evidence>
<sequence length="380" mass="37038">MAVAAAVLVLLGATPAAASAAEELPSVTGNDCVPGSPDTVTDVPWAQTWLQPERAWELTDGRGVTVAVVDGGVGTPSSLSGGAVKQSATDCSGHGTFLASLVAGRPVGEAAFSGVAPAATILNVEVATGAYASGPPVAPPDELADGIRAAVSGGAGVVLLGAVSTGPSADLADAVRAAVRANVVVVSGVGTVRGSDSRLAESYPSAYDGVIGVAAMQLTGEVATFSAFSDDVDLAAPGVGVLGAAPKGPGHYVTDGTAVAAAFVAGTVALVRSYRPDLTVADVTERLRLTAAPTAQRAALGYGVVNPAAAVGDELPASAGRTSDAVTTVAVAPDRPPVTDHTAGLIAVAVAGTGLAAAALAAFAGVVVRRGRARRWRAPS</sequence>
<dbReference type="InterPro" id="IPR000209">
    <property type="entry name" value="Peptidase_S8/S53_dom"/>
</dbReference>
<evidence type="ECO:0000313" key="10">
    <source>
        <dbReference type="Proteomes" id="UP001500967"/>
    </source>
</evidence>
<keyword evidence="6" id="KW-0472">Membrane</keyword>
<evidence type="ECO:0000256" key="3">
    <source>
        <dbReference type="ARBA" id="ARBA00022801"/>
    </source>
</evidence>
<keyword evidence="3" id="KW-0378">Hydrolase</keyword>
<evidence type="ECO:0000313" key="9">
    <source>
        <dbReference type="EMBL" id="GAA0239606.1"/>
    </source>
</evidence>